<keyword evidence="1" id="KW-0472">Membrane</keyword>
<feature type="transmembrane region" description="Helical" evidence="1">
    <location>
        <begin position="118"/>
        <end position="139"/>
    </location>
</feature>
<protein>
    <submittedName>
        <fullName evidence="2">DUF3592 domain-containing protein</fullName>
    </submittedName>
</protein>
<keyword evidence="1" id="KW-0812">Transmembrane</keyword>
<dbReference type="EMBL" id="JAAIJQ010000056">
    <property type="protein sequence ID" value="NEV63599.1"/>
    <property type="molecule type" value="Genomic_DNA"/>
</dbReference>
<organism evidence="2 3">
    <name type="scientific">Thiorhodococcus minor</name>
    <dbReference type="NCBI Taxonomy" id="57489"/>
    <lineage>
        <taxon>Bacteria</taxon>
        <taxon>Pseudomonadati</taxon>
        <taxon>Pseudomonadota</taxon>
        <taxon>Gammaproteobacteria</taxon>
        <taxon>Chromatiales</taxon>
        <taxon>Chromatiaceae</taxon>
        <taxon>Thiorhodococcus</taxon>
    </lineage>
</organism>
<evidence type="ECO:0000313" key="2">
    <source>
        <dbReference type="EMBL" id="NEV63599.1"/>
    </source>
</evidence>
<dbReference type="RefSeq" id="WP_164454063.1">
    <property type="nucleotide sequence ID" value="NZ_JAAIJQ010000056.1"/>
</dbReference>
<proteinExistence type="predicted"/>
<accession>A0A6M0K2I5</accession>
<dbReference type="AlphaFoldDB" id="A0A6M0K2I5"/>
<name>A0A6M0K2I5_9GAMM</name>
<dbReference type="Proteomes" id="UP000483379">
    <property type="component" value="Unassembled WGS sequence"/>
</dbReference>
<reference evidence="2 3" key="1">
    <citation type="submission" date="2020-02" db="EMBL/GenBank/DDBJ databases">
        <title>Genome sequences of Thiorhodococcus mannitoliphagus and Thiorhodococcus minor, purple sulfur photosynthetic bacteria in the gammaproteobacterial family, Chromatiaceae.</title>
        <authorList>
            <person name="Aviles F.A."/>
            <person name="Meyer T.E."/>
            <person name="Kyndt J.A."/>
        </authorList>
    </citation>
    <scope>NUCLEOTIDE SEQUENCE [LARGE SCALE GENOMIC DNA]</scope>
    <source>
        <strain evidence="2 3">DSM 11518</strain>
    </source>
</reference>
<keyword evidence="1" id="KW-1133">Transmembrane helix</keyword>
<keyword evidence="3" id="KW-1185">Reference proteome</keyword>
<gene>
    <name evidence="2" type="ORF">G3446_17170</name>
</gene>
<evidence type="ECO:0000313" key="3">
    <source>
        <dbReference type="Proteomes" id="UP000483379"/>
    </source>
</evidence>
<sequence>MLLKSLRARTHPGTSAYFGIALFGVALCALVVMRMEQEHRMRADGVRVTAEVQGFEGVPGGNDYLYYSYRFGGRLYEVRDLVSDRMRSRLGPGDALQVWLSPERPQSPLLMDRGGTPAWVGLLIGASMVLGGLFGLTQLRRRPP</sequence>
<evidence type="ECO:0000256" key="1">
    <source>
        <dbReference type="SAM" id="Phobius"/>
    </source>
</evidence>
<feature type="transmembrane region" description="Helical" evidence="1">
    <location>
        <begin position="15"/>
        <end position="33"/>
    </location>
</feature>
<comment type="caution">
    <text evidence="2">The sequence shown here is derived from an EMBL/GenBank/DDBJ whole genome shotgun (WGS) entry which is preliminary data.</text>
</comment>